<evidence type="ECO:0000313" key="2">
    <source>
        <dbReference type="Proteomes" id="UP001204524"/>
    </source>
</evidence>
<accession>A0ABT1KRG6</accession>
<proteinExistence type="predicted"/>
<keyword evidence="2" id="KW-1185">Reference proteome</keyword>
<dbReference type="Proteomes" id="UP001204524">
    <property type="component" value="Unassembled WGS sequence"/>
</dbReference>
<comment type="caution">
    <text evidence="1">The sequence shown here is derived from an EMBL/GenBank/DDBJ whole genome shotgun (WGS) entry which is preliminary data.</text>
</comment>
<evidence type="ECO:0008006" key="3">
    <source>
        <dbReference type="Google" id="ProtNLM"/>
    </source>
</evidence>
<evidence type="ECO:0000313" key="1">
    <source>
        <dbReference type="EMBL" id="MCP3420335.1"/>
    </source>
</evidence>
<reference evidence="1 2" key="1">
    <citation type="submission" date="2022-06" db="EMBL/GenBank/DDBJ databases">
        <authorList>
            <person name="So Y."/>
        </authorList>
    </citation>
    <scope>NUCLEOTIDE SEQUENCE [LARGE SCALE GENOMIC DNA]</scope>
    <source>
        <strain evidence="1 2">STR3</strain>
    </source>
</reference>
<protein>
    <recommendedName>
        <fullName evidence="3">DUF222 domain-containing protein</fullName>
    </recommendedName>
</protein>
<dbReference type="EMBL" id="JANARS010000001">
    <property type="protein sequence ID" value="MCP3420335.1"/>
    <property type="molecule type" value="Genomic_DNA"/>
</dbReference>
<name>A0ABT1KRG6_9ACTN</name>
<sequence>METLTAAAAAIRYAVETATVPTREGETPPWLKEEVVFSTSARDELQHTIDTAGRLASATDACDAEVSHQVGCENLSAAFAAIALKERLSEICRPRRHYVMDRDGTLRPIDPLT</sequence>
<gene>
    <name evidence="1" type="ORF">NCI01_00860</name>
</gene>
<organism evidence="1 2">
    <name type="scientific">Nocardioides pinisoli</name>
    <dbReference type="NCBI Taxonomy" id="2950279"/>
    <lineage>
        <taxon>Bacteria</taxon>
        <taxon>Bacillati</taxon>
        <taxon>Actinomycetota</taxon>
        <taxon>Actinomycetes</taxon>
        <taxon>Propionibacteriales</taxon>
        <taxon>Nocardioidaceae</taxon>
        <taxon>Nocardioides</taxon>
    </lineage>
</organism>
<dbReference type="RefSeq" id="WP_254179579.1">
    <property type="nucleotide sequence ID" value="NZ_JANARS010000001.1"/>
</dbReference>